<dbReference type="InterPro" id="IPR030378">
    <property type="entry name" value="G_CP_dom"/>
</dbReference>
<feature type="binding site" evidence="10">
    <location>
        <position position="265"/>
    </location>
    <ligand>
        <name>Zn(2+)</name>
        <dbReference type="ChEBI" id="CHEBI:29105"/>
    </ligand>
</feature>
<dbReference type="RefSeq" id="WP_212188989.1">
    <property type="nucleotide sequence ID" value="NZ_JAGTAR010000006.1"/>
</dbReference>
<keyword evidence="7 10" id="KW-0862">Zinc</keyword>
<keyword evidence="5 10" id="KW-0547">Nucleotide-binding</keyword>
<evidence type="ECO:0000313" key="14">
    <source>
        <dbReference type="Proteomes" id="UP000679220"/>
    </source>
</evidence>
<keyword evidence="1 10" id="KW-0963">Cytoplasm</keyword>
<evidence type="ECO:0000256" key="3">
    <source>
        <dbReference type="ARBA" id="ARBA00022723"/>
    </source>
</evidence>
<feature type="domain" description="CP-type G" evidence="12">
    <location>
        <begin position="80"/>
        <end position="241"/>
    </location>
</feature>
<evidence type="ECO:0000256" key="5">
    <source>
        <dbReference type="ARBA" id="ARBA00022741"/>
    </source>
</evidence>
<feature type="binding site" evidence="10">
    <location>
        <begin position="183"/>
        <end position="191"/>
    </location>
    <ligand>
        <name>GTP</name>
        <dbReference type="ChEBI" id="CHEBI:37565"/>
    </ligand>
</feature>
<comment type="subcellular location">
    <subcellularLocation>
        <location evidence="10">Cytoplasm</location>
    </subcellularLocation>
</comment>
<keyword evidence="2 10" id="KW-0690">Ribosome biogenesis</keyword>
<dbReference type="HAMAP" id="MF_01820">
    <property type="entry name" value="GTPase_RsgA"/>
    <property type="match status" value="1"/>
</dbReference>
<dbReference type="SUPFAM" id="SSF52540">
    <property type="entry name" value="P-loop containing nucleoside triphosphate hydrolases"/>
    <property type="match status" value="1"/>
</dbReference>
<evidence type="ECO:0000256" key="8">
    <source>
        <dbReference type="ARBA" id="ARBA00022884"/>
    </source>
</evidence>
<evidence type="ECO:0000256" key="6">
    <source>
        <dbReference type="ARBA" id="ARBA00022801"/>
    </source>
</evidence>
<keyword evidence="4 10" id="KW-0699">rRNA-binding</keyword>
<comment type="subunit">
    <text evidence="10">Monomer. Associates with 30S ribosomal subunit, binds 16S rRNA.</text>
</comment>
<evidence type="ECO:0000259" key="11">
    <source>
        <dbReference type="PROSITE" id="PS50936"/>
    </source>
</evidence>
<dbReference type="Pfam" id="PF03193">
    <property type="entry name" value="RsgA_GTPase"/>
    <property type="match status" value="1"/>
</dbReference>
<dbReference type="PROSITE" id="PS50936">
    <property type="entry name" value="ENGC_GTPASE"/>
    <property type="match status" value="1"/>
</dbReference>
<accession>A0A941F361</accession>
<comment type="function">
    <text evidence="10">One of several proteins that assist in the late maturation steps of the functional core of the 30S ribosomal subunit. Helps release RbfA from mature subunits. May play a role in the assembly of ribosomal proteins into the subunit. Circularly permuted GTPase that catalyzes slow GTP hydrolysis, GTPase activity is stimulated by the 30S ribosomal subunit.</text>
</comment>
<sequence length="309" mass="34883">MEQKNGLVIKSTGSRYTVLSDDGTIMICRIRGKIRLQGIKSTNPVSVGDRVVFDADESGEGVISEIKERKNYIIRKATNLSKESHIIAANVDQAVLIVTINYPMTSRVFVDRFIAASEAYGIPVTLVFNKTDRYDAKHMQILNEWRELYEGIGYKTMAVSAKKQEDLSEFQNLLKDKITVLSGHSGVGKSTLINRVEPSLNLKTAEISSIHHSGKHTTTFAEMHALSFGGYIIDTPGIRGFGLIHIEREELYHYFKELFEFAKDCRFNNCSHYSEPGCSVKKAVEEGHIALSRYESYLSILLDKNEKYR</sequence>
<dbReference type="Pfam" id="PF16745">
    <property type="entry name" value="RsgA_N"/>
    <property type="match status" value="1"/>
</dbReference>
<organism evidence="13 14">
    <name type="scientific">Carboxylicivirga sediminis</name>
    <dbReference type="NCBI Taxonomy" id="2006564"/>
    <lineage>
        <taxon>Bacteria</taxon>
        <taxon>Pseudomonadati</taxon>
        <taxon>Bacteroidota</taxon>
        <taxon>Bacteroidia</taxon>
        <taxon>Marinilabiliales</taxon>
        <taxon>Marinilabiliaceae</taxon>
        <taxon>Carboxylicivirga</taxon>
    </lineage>
</organism>
<dbReference type="Gene3D" id="3.40.50.300">
    <property type="entry name" value="P-loop containing nucleotide triphosphate hydrolases"/>
    <property type="match status" value="1"/>
</dbReference>
<evidence type="ECO:0000256" key="10">
    <source>
        <dbReference type="HAMAP-Rule" id="MF_01820"/>
    </source>
</evidence>
<evidence type="ECO:0000256" key="1">
    <source>
        <dbReference type="ARBA" id="ARBA00022490"/>
    </source>
</evidence>
<keyword evidence="3 10" id="KW-0479">Metal-binding</keyword>
<comment type="similarity">
    <text evidence="10">Belongs to the TRAFAC class YlqF/YawG GTPase family. RsgA subfamily.</text>
</comment>
<gene>
    <name evidence="10 13" type="primary">rsgA</name>
    <name evidence="13" type="ORF">KDU71_05910</name>
</gene>
<dbReference type="GO" id="GO:0003924">
    <property type="term" value="F:GTPase activity"/>
    <property type="evidence" value="ECO:0007669"/>
    <property type="project" value="UniProtKB-UniRule"/>
</dbReference>
<protein>
    <recommendedName>
        <fullName evidence="10">Small ribosomal subunit biogenesis GTPase RsgA</fullName>
        <ecNumber evidence="10">3.6.1.-</ecNumber>
    </recommendedName>
</protein>
<evidence type="ECO:0000256" key="2">
    <source>
        <dbReference type="ARBA" id="ARBA00022517"/>
    </source>
</evidence>
<feature type="binding site" evidence="10">
    <location>
        <position position="270"/>
    </location>
    <ligand>
        <name>Zn(2+)</name>
        <dbReference type="ChEBI" id="CHEBI:29105"/>
    </ligand>
</feature>
<dbReference type="CDD" id="cd01854">
    <property type="entry name" value="YjeQ_EngC"/>
    <property type="match status" value="1"/>
</dbReference>
<reference evidence="13" key="2">
    <citation type="submission" date="2021-04" db="EMBL/GenBank/DDBJ databases">
        <authorList>
            <person name="Zhang T."/>
            <person name="Zhang Y."/>
            <person name="Lu D."/>
            <person name="Zuo D."/>
            <person name="Du Z."/>
        </authorList>
    </citation>
    <scope>NUCLEOTIDE SEQUENCE</scope>
    <source>
        <strain evidence="13">JR1</strain>
    </source>
</reference>
<dbReference type="Gene3D" id="2.40.50.140">
    <property type="entry name" value="Nucleic acid-binding proteins"/>
    <property type="match status" value="1"/>
</dbReference>
<proteinExistence type="inferred from homology"/>
<dbReference type="GO" id="GO:0046872">
    <property type="term" value="F:metal ion binding"/>
    <property type="evidence" value="ECO:0007669"/>
    <property type="project" value="UniProtKB-KW"/>
</dbReference>
<dbReference type="SUPFAM" id="SSF50249">
    <property type="entry name" value="Nucleic acid-binding proteins"/>
    <property type="match status" value="1"/>
</dbReference>
<reference evidence="13" key="1">
    <citation type="journal article" date="2018" name="Int. J. Syst. Evol. Microbiol.">
        <title>Carboxylicivirga sediminis sp. nov., isolated from coastal sediment.</title>
        <authorList>
            <person name="Wang F.Q."/>
            <person name="Ren L.H."/>
            <person name="Zou R.J."/>
            <person name="Sun Y.Z."/>
            <person name="Liu X.J."/>
            <person name="Jiang F."/>
            <person name="Liu L.J."/>
        </authorList>
    </citation>
    <scope>NUCLEOTIDE SEQUENCE</scope>
    <source>
        <strain evidence="13">JR1</strain>
    </source>
</reference>
<keyword evidence="14" id="KW-1185">Reference proteome</keyword>
<dbReference type="InterPro" id="IPR010914">
    <property type="entry name" value="RsgA_GTPase_dom"/>
</dbReference>
<dbReference type="PROSITE" id="PS51721">
    <property type="entry name" value="G_CP"/>
    <property type="match status" value="1"/>
</dbReference>
<keyword evidence="6 10" id="KW-0378">Hydrolase</keyword>
<evidence type="ECO:0000256" key="4">
    <source>
        <dbReference type="ARBA" id="ARBA00022730"/>
    </source>
</evidence>
<feature type="binding site" evidence="10">
    <location>
        <position position="278"/>
    </location>
    <ligand>
        <name>Zn(2+)</name>
        <dbReference type="ChEBI" id="CHEBI:29105"/>
    </ligand>
</feature>
<evidence type="ECO:0000313" key="13">
    <source>
        <dbReference type="EMBL" id="MBR8535084.1"/>
    </source>
</evidence>
<feature type="binding site" evidence="10">
    <location>
        <begin position="129"/>
        <end position="132"/>
    </location>
    <ligand>
        <name>GTP</name>
        <dbReference type="ChEBI" id="CHEBI:37565"/>
    </ligand>
</feature>
<evidence type="ECO:0000259" key="12">
    <source>
        <dbReference type="PROSITE" id="PS51721"/>
    </source>
</evidence>
<dbReference type="InterPro" id="IPR004881">
    <property type="entry name" value="Ribosome_biogen_GTPase_RsgA"/>
</dbReference>
<dbReference type="GO" id="GO:0005737">
    <property type="term" value="C:cytoplasm"/>
    <property type="evidence" value="ECO:0007669"/>
    <property type="project" value="UniProtKB-SubCell"/>
</dbReference>
<name>A0A941F361_9BACT</name>
<dbReference type="NCBIfam" id="TIGR00157">
    <property type="entry name" value="ribosome small subunit-dependent GTPase A"/>
    <property type="match status" value="1"/>
</dbReference>
<evidence type="ECO:0000256" key="9">
    <source>
        <dbReference type="ARBA" id="ARBA00023134"/>
    </source>
</evidence>
<comment type="caution">
    <text evidence="13">The sequence shown here is derived from an EMBL/GenBank/DDBJ whole genome shotgun (WGS) entry which is preliminary data.</text>
</comment>
<keyword evidence="9 10" id="KW-0342">GTP-binding</keyword>
<dbReference type="InterPro" id="IPR012340">
    <property type="entry name" value="NA-bd_OB-fold"/>
</dbReference>
<dbReference type="GO" id="GO:0005525">
    <property type="term" value="F:GTP binding"/>
    <property type="evidence" value="ECO:0007669"/>
    <property type="project" value="UniProtKB-UniRule"/>
</dbReference>
<dbReference type="EMBL" id="JAGTAR010000006">
    <property type="protein sequence ID" value="MBR8535084.1"/>
    <property type="molecule type" value="Genomic_DNA"/>
</dbReference>
<dbReference type="PANTHER" id="PTHR32120">
    <property type="entry name" value="SMALL RIBOSOMAL SUBUNIT BIOGENESIS GTPASE RSGA"/>
    <property type="match status" value="1"/>
</dbReference>
<evidence type="ECO:0000256" key="7">
    <source>
        <dbReference type="ARBA" id="ARBA00022833"/>
    </source>
</evidence>
<dbReference type="InterPro" id="IPR027417">
    <property type="entry name" value="P-loop_NTPase"/>
</dbReference>
<dbReference type="GO" id="GO:0042274">
    <property type="term" value="P:ribosomal small subunit biogenesis"/>
    <property type="evidence" value="ECO:0007669"/>
    <property type="project" value="UniProtKB-UniRule"/>
</dbReference>
<dbReference type="PANTHER" id="PTHR32120:SF11">
    <property type="entry name" value="SMALL RIBOSOMAL SUBUNIT BIOGENESIS GTPASE RSGA 1, MITOCHONDRIAL-RELATED"/>
    <property type="match status" value="1"/>
</dbReference>
<dbReference type="GO" id="GO:0019843">
    <property type="term" value="F:rRNA binding"/>
    <property type="evidence" value="ECO:0007669"/>
    <property type="project" value="UniProtKB-KW"/>
</dbReference>
<feature type="binding site" evidence="10">
    <location>
        <position position="272"/>
    </location>
    <ligand>
        <name>Zn(2+)</name>
        <dbReference type="ChEBI" id="CHEBI:29105"/>
    </ligand>
</feature>
<dbReference type="CDD" id="cd04466">
    <property type="entry name" value="S1_YloQ_GTPase"/>
    <property type="match status" value="1"/>
</dbReference>
<dbReference type="InterPro" id="IPR031944">
    <property type="entry name" value="RsgA_N"/>
</dbReference>
<dbReference type="Proteomes" id="UP000679220">
    <property type="component" value="Unassembled WGS sequence"/>
</dbReference>
<dbReference type="AlphaFoldDB" id="A0A941F361"/>
<feature type="domain" description="EngC GTPase" evidence="11">
    <location>
        <begin position="89"/>
        <end position="239"/>
    </location>
</feature>
<dbReference type="EC" id="3.6.1.-" evidence="10"/>
<dbReference type="Gene3D" id="1.10.40.50">
    <property type="entry name" value="Probable gtpase engc, domain 3"/>
    <property type="match status" value="1"/>
</dbReference>
<comment type="cofactor">
    <cofactor evidence="10">
        <name>Zn(2+)</name>
        <dbReference type="ChEBI" id="CHEBI:29105"/>
    </cofactor>
    <text evidence="10">Binds 1 zinc ion per subunit.</text>
</comment>
<keyword evidence="8 10" id="KW-0694">RNA-binding</keyword>